<dbReference type="InterPro" id="IPR000160">
    <property type="entry name" value="GGDEF_dom"/>
</dbReference>
<keyword evidence="5 6" id="KW-0472">Membrane</keyword>
<feature type="transmembrane region" description="Helical" evidence="8">
    <location>
        <begin position="33"/>
        <end position="51"/>
    </location>
</feature>
<keyword evidence="7" id="KW-0479">Metal-binding</keyword>
<dbReference type="Pfam" id="PF24898">
    <property type="entry name" value="GGDEF_GdpP"/>
    <property type="match status" value="1"/>
</dbReference>
<dbReference type="GO" id="GO:0046872">
    <property type="term" value="F:metal ion binding"/>
    <property type="evidence" value="ECO:0007669"/>
    <property type="project" value="UniProtKB-KW"/>
</dbReference>
<dbReference type="Pfam" id="PF21370">
    <property type="entry name" value="PAS_GdpP"/>
    <property type="match status" value="1"/>
</dbReference>
<dbReference type="FunFam" id="3.90.1640.10:FF:000002">
    <property type="entry name" value="Cyclic-di-AMP phosphodiesterase"/>
    <property type="match status" value="1"/>
</dbReference>
<keyword evidence="2 6" id="KW-1003">Cell membrane</keyword>
<dbReference type="Pfam" id="PF01368">
    <property type="entry name" value="DHH"/>
    <property type="match status" value="1"/>
</dbReference>
<comment type="similarity">
    <text evidence="6">Belongs to the GdpP/PdeA phosphodiesterase family.</text>
</comment>
<dbReference type="EMBL" id="AZEU01000184">
    <property type="protein sequence ID" value="KRL43739.1"/>
    <property type="molecule type" value="Genomic_DNA"/>
</dbReference>
<keyword evidence="11" id="KW-1185">Reference proteome</keyword>
<dbReference type="InterPro" id="IPR003156">
    <property type="entry name" value="DHHA1_dom"/>
</dbReference>
<comment type="caution">
    <text evidence="10">The sequence shown here is derived from an EMBL/GenBank/DDBJ whole genome shotgun (WGS) entry which is preliminary data.</text>
</comment>
<comment type="subcellular location">
    <subcellularLocation>
        <location evidence="1">Cell membrane</location>
        <topology evidence="1">Multi-pass membrane protein</topology>
    </subcellularLocation>
</comment>
<keyword evidence="7" id="KW-0464">Manganese</keyword>
<evidence type="ECO:0000256" key="1">
    <source>
        <dbReference type="ARBA" id="ARBA00004651"/>
    </source>
</evidence>
<dbReference type="InterPro" id="IPR001667">
    <property type="entry name" value="DDH_dom"/>
</dbReference>
<dbReference type="SUPFAM" id="SSF55073">
    <property type="entry name" value="Nucleotide cyclase"/>
    <property type="match status" value="1"/>
</dbReference>
<dbReference type="AlphaFoldDB" id="A0A0R1QRE7"/>
<feature type="binding site" evidence="7">
    <location>
        <position position="377"/>
    </location>
    <ligand>
        <name>Mn(2+)</name>
        <dbReference type="ChEBI" id="CHEBI:29035"/>
        <label>2</label>
    </ligand>
</feature>
<dbReference type="SMART" id="SM00267">
    <property type="entry name" value="GGDEF"/>
    <property type="match status" value="1"/>
</dbReference>
<organism evidence="10 11">
    <name type="scientific">Lacticaseibacillus manihotivorans DSM 13343 = JCM 12514</name>
    <dbReference type="NCBI Taxonomy" id="1423769"/>
    <lineage>
        <taxon>Bacteria</taxon>
        <taxon>Bacillati</taxon>
        <taxon>Bacillota</taxon>
        <taxon>Bacilli</taxon>
        <taxon>Lactobacillales</taxon>
        <taxon>Lactobacillaceae</taxon>
        <taxon>Lacticaseibacillus</taxon>
    </lineage>
</organism>
<dbReference type="GO" id="GO:0003676">
    <property type="term" value="F:nucleic acid binding"/>
    <property type="evidence" value="ECO:0007669"/>
    <property type="project" value="UniProtKB-UniRule"/>
</dbReference>
<evidence type="ECO:0000256" key="7">
    <source>
        <dbReference type="PIRSR" id="PIRSR026583-50"/>
    </source>
</evidence>
<dbReference type="InterPro" id="IPR049553">
    <property type="entry name" value="GdpP-like_PAS"/>
</dbReference>
<feature type="transmembrane region" description="Helical" evidence="8">
    <location>
        <begin position="58"/>
        <end position="78"/>
    </location>
</feature>
<feature type="binding site" evidence="7">
    <location>
        <position position="371"/>
    </location>
    <ligand>
        <name>Mn(2+)</name>
        <dbReference type="ChEBI" id="CHEBI:29035"/>
        <label>1</label>
    </ligand>
</feature>
<dbReference type="SUPFAM" id="SSF64182">
    <property type="entry name" value="DHH phosphoesterases"/>
    <property type="match status" value="1"/>
</dbReference>
<dbReference type="Gene3D" id="3.90.1640.10">
    <property type="entry name" value="inorganic pyrophosphatase (n-terminal core)"/>
    <property type="match status" value="1"/>
</dbReference>
<protein>
    <recommendedName>
        <fullName evidence="6">Cyclic-di-AMP phosphodiesterase</fullName>
        <ecNumber evidence="6">3.1.4.-</ecNumber>
    </recommendedName>
</protein>
<keyword evidence="6" id="KW-0378">Hydrolase</keyword>
<evidence type="ECO:0000259" key="9">
    <source>
        <dbReference type="PROSITE" id="PS50887"/>
    </source>
</evidence>
<dbReference type="InterPro" id="IPR029787">
    <property type="entry name" value="Nucleotide_cyclase"/>
</dbReference>
<name>A0A0R1QRE7_9LACO</name>
<evidence type="ECO:0000256" key="6">
    <source>
        <dbReference type="PIRNR" id="PIRNR026583"/>
    </source>
</evidence>
<proteinExistence type="inferred from homology"/>
<evidence type="ECO:0000256" key="8">
    <source>
        <dbReference type="SAM" id="Phobius"/>
    </source>
</evidence>
<gene>
    <name evidence="10" type="ORF">FD01_GL001582</name>
</gene>
<dbReference type="PROSITE" id="PS50887">
    <property type="entry name" value="GGDEF"/>
    <property type="match status" value="1"/>
</dbReference>
<dbReference type="PANTHER" id="PTHR47618">
    <property type="entry name" value="BIFUNCTIONAL OLIGORIBONUCLEASE AND PAP PHOSPHATASE NRNA"/>
    <property type="match status" value="1"/>
</dbReference>
<feature type="binding site" evidence="7">
    <location>
        <position position="471"/>
    </location>
    <ligand>
        <name>Mn(2+)</name>
        <dbReference type="ChEBI" id="CHEBI:29035"/>
        <label>2</label>
    </ligand>
</feature>
<keyword evidence="4 8" id="KW-1133">Transmembrane helix</keyword>
<evidence type="ECO:0000256" key="5">
    <source>
        <dbReference type="ARBA" id="ARBA00023136"/>
    </source>
</evidence>
<comment type="catalytic activity">
    <reaction evidence="6">
        <text>3',3'-c-di-AMP + H2O = 5'-O-phosphonoadenylyl-(3'-&gt;5')-adenosine + H(+)</text>
        <dbReference type="Rhea" id="RHEA:54420"/>
        <dbReference type="ChEBI" id="CHEBI:15377"/>
        <dbReference type="ChEBI" id="CHEBI:15378"/>
        <dbReference type="ChEBI" id="CHEBI:71500"/>
        <dbReference type="ChEBI" id="CHEBI:138171"/>
    </reaction>
</comment>
<feature type="binding site" evidence="7">
    <location>
        <position position="527"/>
    </location>
    <ligand>
        <name>Mn(2+)</name>
        <dbReference type="ChEBI" id="CHEBI:29035"/>
        <label>2</label>
    </ligand>
</feature>
<comment type="cofactor">
    <cofactor evidence="7">
        <name>Mn(2+)</name>
        <dbReference type="ChEBI" id="CHEBI:29035"/>
    </cofactor>
    <text evidence="7">For phosphodiesterase activity, probably binds 2 Mn(2+) per subunit.</text>
</comment>
<dbReference type="GO" id="GO:0005886">
    <property type="term" value="C:plasma membrane"/>
    <property type="evidence" value="ECO:0007669"/>
    <property type="project" value="UniProtKB-SubCell"/>
</dbReference>
<dbReference type="InterPro" id="IPR014528">
    <property type="entry name" value="GdpP/PdeA"/>
</dbReference>
<feature type="binding site" evidence="7">
    <location>
        <position position="446"/>
    </location>
    <ligand>
        <name>Mn(2+)</name>
        <dbReference type="ChEBI" id="CHEBI:29035"/>
        <label>1</label>
    </ligand>
</feature>
<dbReference type="InterPro" id="IPR051319">
    <property type="entry name" value="Oligoribo/pAp-PDE_c-di-AMP_PDE"/>
</dbReference>
<accession>A0A0R1QRE7</accession>
<evidence type="ECO:0000256" key="2">
    <source>
        <dbReference type="ARBA" id="ARBA00022475"/>
    </source>
</evidence>
<keyword evidence="3 8" id="KW-0812">Transmembrane</keyword>
<dbReference type="Gene3D" id="3.10.310.30">
    <property type="match status" value="1"/>
</dbReference>
<sequence>MVNPDHVFERQFERMKNFLAKIKFPAFLEDIRLRYAAGFMVVLAVLVVIIASFIKPGLALLMLLALLGLVVSVFYGLVTISNNTNKYISNLAYRIKRGEQEALIKMPVGILLYDKDLTVEWANPYLQQYFDDTELLGQKLGDIDADLGKLVADNLDTNTLQTIRWADHDFEMIIQKSIGVVYLMDITRYAKIEARAENERVVIGQIFLDNYDEITQTLDDQTVTNLNSYVTNQLSDWANDYGMFVKRIANDRFLMVAYVQALQQVEADKFKILDTIRVETSKQNYPLTLSVGIAYGDSDLARLAITSQSNLDLALGRGGDQVVVRAKGEQARFYGGKTNPMAKRTRVRARMISQALQELFKQTDKIFVVGHQRPDMDAVGAALGIRRIAQMNGKECYVVINPEQLHSDVERLMGRVGQDPEIANAIVTPEAALAQATSQSLLVMVDHSKPSITTAPQLYDRLAARTVIIDHHRRGEEFPENPMLVYIEPYASSTCELITEMFEYQPTNTNGVSKLEATAMLAGITVDTKSFSLRTGTRTFDAASYLRSVGADGLLAQNLLKESVESYIQKNHLIDSVEMISDNMALCIGEESTPYDPVIAAQAADTLLSLSGIDASFVITRRPDSRVGISARSLGDINVQVIMEQLGGGGHLSNAATQIEGQSVAQVKAKLMDTIKNVEAQD</sequence>
<dbReference type="Gene3D" id="3.30.450.20">
    <property type="entry name" value="PAS domain"/>
    <property type="match status" value="1"/>
</dbReference>
<dbReference type="InterPro" id="IPR038763">
    <property type="entry name" value="DHH_sf"/>
</dbReference>
<dbReference type="GO" id="GO:0016787">
    <property type="term" value="F:hydrolase activity"/>
    <property type="evidence" value="ECO:0007669"/>
    <property type="project" value="UniProtKB-UniRule"/>
</dbReference>
<dbReference type="PIRSF" id="PIRSF026583">
    <property type="entry name" value="YybT"/>
    <property type="match status" value="1"/>
</dbReference>
<dbReference type="PATRIC" id="fig|1423769.4.peg.1693"/>
<comment type="function">
    <text evidence="6">Has phosphodiesterase (PDE) activity against cyclic-di-AMP (c-di-AMP).</text>
</comment>
<dbReference type="PANTHER" id="PTHR47618:SF2">
    <property type="entry name" value="CYCLIC-DI-AMP PHOSPHODIESTERASE GDPP"/>
    <property type="match status" value="1"/>
</dbReference>
<dbReference type="GO" id="GO:0106409">
    <property type="term" value="F:cyclic-di-AMP phosphodiesterase activity"/>
    <property type="evidence" value="ECO:0007669"/>
    <property type="project" value="RHEA"/>
</dbReference>
<evidence type="ECO:0000256" key="3">
    <source>
        <dbReference type="ARBA" id="ARBA00022692"/>
    </source>
</evidence>
<feature type="binding site" evidence="7">
    <location>
        <position position="375"/>
    </location>
    <ligand>
        <name>Mn(2+)</name>
        <dbReference type="ChEBI" id="CHEBI:29035"/>
        <label>1</label>
    </ligand>
</feature>
<evidence type="ECO:0000256" key="4">
    <source>
        <dbReference type="ARBA" id="ARBA00022989"/>
    </source>
</evidence>
<feature type="binding site" evidence="7">
    <location>
        <position position="446"/>
    </location>
    <ligand>
        <name>Mn(2+)</name>
        <dbReference type="ChEBI" id="CHEBI:29035"/>
        <label>2</label>
    </ligand>
</feature>
<feature type="domain" description="GGDEF" evidence="9">
    <location>
        <begin position="199"/>
        <end position="327"/>
    </location>
</feature>
<evidence type="ECO:0000313" key="11">
    <source>
        <dbReference type="Proteomes" id="UP000051790"/>
    </source>
</evidence>
<evidence type="ECO:0000313" key="10">
    <source>
        <dbReference type="EMBL" id="KRL43739.1"/>
    </source>
</evidence>
<dbReference type="Proteomes" id="UP000051790">
    <property type="component" value="Unassembled WGS sequence"/>
</dbReference>
<dbReference type="EC" id="3.1.4.-" evidence="6"/>
<reference evidence="10 11" key="1">
    <citation type="journal article" date="2015" name="Genome Announc.">
        <title>Expanding the biotechnology potential of lactobacilli through comparative genomics of 213 strains and associated genera.</title>
        <authorList>
            <person name="Sun Z."/>
            <person name="Harris H.M."/>
            <person name="McCann A."/>
            <person name="Guo C."/>
            <person name="Argimon S."/>
            <person name="Zhang W."/>
            <person name="Yang X."/>
            <person name="Jeffery I.B."/>
            <person name="Cooney J.C."/>
            <person name="Kagawa T.F."/>
            <person name="Liu W."/>
            <person name="Song Y."/>
            <person name="Salvetti E."/>
            <person name="Wrobel A."/>
            <person name="Rasinkangas P."/>
            <person name="Parkhill J."/>
            <person name="Rea M.C."/>
            <person name="O'Sullivan O."/>
            <person name="Ritari J."/>
            <person name="Douillard F.P."/>
            <person name="Paul Ross R."/>
            <person name="Yang R."/>
            <person name="Briner A.E."/>
            <person name="Felis G.E."/>
            <person name="de Vos W.M."/>
            <person name="Barrangou R."/>
            <person name="Klaenhammer T.R."/>
            <person name="Caufield P.W."/>
            <person name="Cui Y."/>
            <person name="Zhang H."/>
            <person name="O'Toole P.W."/>
        </authorList>
    </citation>
    <scope>NUCLEOTIDE SEQUENCE [LARGE SCALE GENOMIC DNA]</scope>
    <source>
        <strain evidence="10 11">DSM 13343</strain>
    </source>
</reference>
<dbReference type="Pfam" id="PF02272">
    <property type="entry name" value="DHHA1"/>
    <property type="match status" value="1"/>
</dbReference>